<feature type="region of interest" description="Disordered" evidence="1">
    <location>
        <begin position="428"/>
        <end position="486"/>
    </location>
</feature>
<dbReference type="AlphaFoldDB" id="A0A182IQ89"/>
<feature type="region of interest" description="Disordered" evidence="1">
    <location>
        <begin position="138"/>
        <end position="182"/>
    </location>
</feature>
<feature type="compositionally biased region" description="Basic and acidic residues" evidence="1">
    <location>
        <begin position="375"/>
        <end position="398"/>
    </location>
</feature>
<feature type="compositionally biased region" description="Basic residues" evidence="1">
    <location>
        <begin position="353"/>
        <end position="362"/>
    </location>
</feature>
<dbReference type="VEuPathDB" id="VectorBase:AATE003403"/>
<feature type="compositionally biased region" description="Gly residues" evidence="1">
    <location>
        <begin position="447"/>
        <end position="459"/>
    </location>
</feature>
<accession>A0A182IQ89</accession>
<feature type="compositionally biased region" description="Acidic residues" evidence="1">
    <location>
        <begin position="36"/>
        <end position="47"/>
    </location>
</feature>
<evidence type="ECO:0000256" key="1">
    <source>
        <dbReference type="SAM" id="MobiDB-lite"/>
    </source>
</evidence>
<feature type="region of interest" description="Disordered" evidence="1">
    <location>
        <begin position="19"/>
        <end position="109"/>
    </location>
</feature>
<name>A0A182IQ89_ANOAO</name>
<reference evidence="2" key="1">
    <citation type="submission" date="2022-08" db="UniProtKB">
        <authorList>
            <consortium name="EnsemblMetazoa"/>
        </authorList>
    </citation>
    <scope>IDENTIFICATION</scope>
    <source>
        <strain evidence="2">EBRO</strain>
    </source>
</reference>
<feature type="compositionally biased region" description="Polar residues" evidence="1">
    <location>
        <begin position="48"/>
        <end position="58"/>
    </location>
</feature>
<proteinExistence type="predicted"/>
<feature type="region of interest" description="Disordered" evidence="1">
    <location>
        <begin position="353"/>
        <end position="409"/>
    </location>
</feature>
<protein>
    <submittedName>
        <fullName evidence="2">Uncharacterized protein</fullName>
    </submittedName>
</protein>
<feature type="compositionally biased region" description="Low complexity" evidence="1">
    <location>
        <begin position="428"/>
        <end position="446"/>
    </location>
</feature>
<sequence>MNDFHLIFPDTFFRMRRSSHTPSFTQGGQEPLIVVEESENNEKEEEASTQSSQRQSLDIDSPENPYLLSPWRETRKHSLPTPPCTSGITASQVRRLSERGGEGSGPSPREQAFLATLYSTPAPQPGGRRHSVVTISRVPPAMFGRSRRESIAALPPGQRSNANSRRESNTGPPPSTDHRGSIHNLQLDIMDDIVQARKARMKLWNTSNERVCEVQTLDEAGTGSSSPMRYTNRRYSDFVGTALPPIQSFRRASEMPLSPPLASRPFPLKSVLKSPTSAAAAAAAASTSTLGAAGSGGDPLKSNLQKNRSNSFDISLYQNIKQLATGGSSLVGSGGPSDPEKSSVESGWFIKRHQPMARRKSSAKSPSATVTFARETLDKLRDKEPARDEPKPKPKSESRSPLNRLKWDGRSAIVDARMIGHAIENFITGSSSSSSASSSSSSSKKATGGGKDGSGGGRSGTKKSAASSWFGKADDDEDSNDTCDSSLCSTLKDLFVK</sequence>
<dbReference type="EnsemblMetazoa" id="AATE003403-RA">
    <property type="protein sequence ID" value="AATE003403-PA.1"/>
    <property type="gene ID" value="AATE003403"/>
</dbReference>
<evidence type="ECO:0000313" key="2">
    <source>
        <dbReference type="EnsemblMetazoa" id="AATE003403-PA.1"/>
    </source>
</evidence>
<organism evidence="2">
    <name type="scientific">Anopheles atroparvus</name>
    <name type="common">European mosquito</name>
    <dbReference type="NCBI Taxonomy" id="41427"/>
    <lineage>
        <taxon>Eukaryota</taxon>
        <taxon>Metazoa</taxon>
        <taxon>Ecdysozoa</taxon>
        <taxon>Arthropoda</taxon>
        <taxon>Hexapoda</taxon>
        <taxon>Insecta</taxon>
        <taxon>Pterygota</taxon>
        <taxon>Neoptera</taxon>
        <taxon>Endopterygota</taxon>
        <taxon>Diptera</taxon>
        <taxon>Nematocera</taxon>
        <taxon>Culicoidea</taxon>
        <taxon>Culicidae</taxon>
        <taxon>Anophelinae</taxon>
        <taxon>Anopheles</taxon>
    </lineage>
</organism>